<proteinExistence type="predicted"/>
<comment type="caution">
    <text evidence="3">The sequence shown here is derived from an EMBL/GenBank/DDBJ whole genome shotgun (WGS) entry which is preliminary data.</text>
</comment>
<organism evidence="3 4">
    <name type="scientific">Porphyromonas gulae</name>
    <dbReference type="NCBI Taxonomy" id="111105"/>
    <lineage>
        <taxon>Bacteria</taxon>
        <taxon>Pseudomonadati</taxon>
        <taxon>Bacteroidota</taxon>
        <taxon>Bacteroidia</taxon>
        <taxon>Bacteroidales</taxon>
        <taxon>Porphyromonadaceae</taxon>
        <taxon>Porphyromonas</taxon>
    </lineage>
</organism>
<dbReference type="Gene3D" id="2.60.120.200">
    <property type="match status" value="1"/>
</dbReference>
<feature type="signal peptide" evidence="1">
    <location>
        <begin position="1"/>
        <end position="24"/>
    </location>
</feature>
<reference evidence="3 4" key="1">
    <citation type="submission" date="2014-08" db="EMBL/GenBank/DDBJ databases">
        <title>Porphyromonas gulae strain:COT-052_OH1451 Genome sequencing.</title>
        <authorList>
            <person name="Wallis C."/>
            <person name="Deusch O."/>
            <person name="O'Flynn C."/>
            <person name="Davis I."/>
            <person name="Jospin G."/>
            <person name="Darling A.E."/>
            <person name="Coil D.A."/>
            <person name="Alexiev A."/>
            <person name="Horsfall A."/>
            <person name="Kirkwood N."/>
            <person name="Harris S."/>
            <person name="Eisen J.A."/>
        </authorList>
    </citation>
    <scope>NUCLEOTIDE SEQUENCE [LARGE SCALE GENOMIC DNA]</scope>
    <source>
        <strain evidence="4">COT-052 OH1451</strain>
    </source>
</reference>
<dbReference type="AlphaFoldDB" id="A0A0A2F2T0"/>
<dbReference type="Proteomes" id="UP000030130">
    <property type="component" value="Unassembled WGS sequence"/>
</dbReference>
<dbReference type="NCBIfam" id="NF038128">
    <property type="entry name" value="choice_anch_J"/>
    <property type="match status" value="1"/>
</dbReference>
<name>A0A0A2F2T0_9PORP</name>
<dbReference type="OrthoDB" id="1014348at2"/>
<accession>A0A0A2F2T0</accession>
<sequence>MKHFNFISLFSTLALFFCVQNTLAQQKTEEFAPVSDLRAEAYGSTVFLHWTPPYDNPMVPLSESFEFGIPALWKTIDADGDGYNWMHLTNFTGQSGLCVSSASYIGGVGALTPDNYLITPELKLPTDALVEIIYWVCTQDLTAPSEHYAVYSSSTGNNAADFVNLLYEETLTAKRIQSPELVRGNRTQGVWYQRKVVLPNDTKYVAFRHFNSTDNFWLNLDEVSILYTPLPRRTPCPHPGGYTYSVFRDGQKIASGLSALAYIDTDVPYGTQDYCVQVNYLQGDSYKVCKNIMVANSANIYGADKPFALTVVGKTIVASAVKGEITLYDIHGRLTASGRDTLRYKVENGFYLIKIQVNGAVYTEKIQIQ</sequence>
<dbReference type="InterPro" id="IPR011628">
    <property type="entry name" value="Cleaved_adhesin"/>
</dbReference>
<evidence type="ECO:0000259" key="2">
    <source>
        <dbReference type="Pfam" id="PF07675"/>
    </source>
</evidence>
<dbReference type="Pfam" id="PF07675">
    <property type="entry name" value="Cleaved_Adhesin"/>
    <property type="match status" value="1"/>
</dbReference>
<evidence type="ECO:0000313" key="4">
    <source>
        <dbReference type="Proteomes" id="UP000030130"/>
    </source>
</evidence>
<keyword evidence="1" id="KW-0732">Signal</keyword>
<feature type="domain" description="Cleaved adhesin" evidence="2">
    <location>
        <begin position="58"/>
        <end position="225"/>
    </location>
</feature>
<evidence type="ECO:0000313" key="3">
    <source>
        <dbReference type="EMBL" id="KGN85326.1"/>
    </source>
</evidence>
<dbReference type="RefSeq" id="WP_039421142.1">
    <property type="nucleotide sequence ID" value="NZ_JRAI01000057.1"/>
</dbReference>
<evidence type="ECO:0000256" key="1">
    <source>
        <dbReference type="SAM" id="SignalP"/>
    </source>
</evidence>
<protein>
    <submittedName>
        <fullName evidence="3">Hemagglutinin</fullName>
    </submittedName>
</protein>
<gene>
    <name evidence="3" type="ORF">HR08_06165</name>
</gene>
<dbReference type="EMBL" id="JRAI01000057">
    <property type="protein sequence ID" value="KGN85326.1"/>
    <property type="molecule type" value="Genomic_DNA"/>
</dbReference>
<feature type="chain" id="PRO_5001998589" evidence="1">
    <location>
        <begin position="25"/>
        <end position="369"/>
    </location>
</feature>